<dbReference type="OrthoDB" id="1981191at2759"/>
<proteinExistence type="predicted"/>
<gene>
    <name evidence="1" type="ORF">KC19_12G157700</name>
</gene>
<dbReference type="EMBL" id="CM026433">
    <property type="protein sequence ID" value="KAG0555276.1"/>
    <property type="molecule type" value="Genomic_DNA"/>
</dbReference>
<reference evidence="1" key="1">
    <citation type="submission" date="2020-06" db="EMBL/GenBank/DDBJ databases">
        <title>WGS assembly of Ceratodon purpureus strain R40.</title>
        <authorList>
            <person name="Carey S.B."/>
            <person name="Jenkins J."/>
            <person name="Shu S."/>
            <person name="Lovell J.T."/>
            <person name="Sreedasyam A."/>
            <person name="Maumus F."/>
            <person name="Tiley G.P."/>
            <person name="Fernandez-Pozo N."/>
            <person name="Barry K."/>
            <person name="Chen C."/>
            <person name="Wang M."/>
            <person name="Lipzen A."/>
            <person name="Daum C."/>
            <person name="Saski C.A."/>
            <person name="Payton A.C."/>
            <person name="Mcbreen J.C."/>
            <person name="Conrad R.E."/>
            <person name="Kollar L.M."/>
            <person name="Olsson S."/>
            <person name="Huttunen S."/>
            <person name="Landis J.B."/>
            <person name="Wickett N.J."/>
            <person name="Johnson M.G."/>
            <person name="Rensing S.A."/>
            <person name="Grimwood J."/>
            <person name="Schmutz J."/>
            <person name="Mcdaniel S.F."/>
        </authorList>
    </citation>
    <scope>NUCLEOTIDE SEQUENCE</scope>
    <source>
        <strain evidence="1">R40</strain>
    </source>
</reference>
<evidence type="ECO:0000313" key="2">
    <source>
        <dbReference type="Proteomes" id="UP000822688"/>
    </source>
</evidence>
<name>A0A8T0G7H4_CERPU</name>
<sequence length="128" mass="14258">MAQKRVTSSVPRAQFCFLLWLALVISMLCRVTCIVTIRNWTAFTTITVTPSPDGNTDELEPVEWMQYTCTGNGRSGMFTIANHKSDNVVTLLLYDGQNVALVDNISDSIDGILVDDKGRKIQTLFINL</sequence>
<evidence type="ECO:0000313" key="1">
    <source>
        <dbReference type="EMBL" id="KAG0555276.1"/>
    </source>
</evidence>
<organism evidence="1 2">
    <name type="scientific">Ceratodon purpureus</name>
    <name type="common">Fire moss</name>
    <name type="synonym">Dicranum purpureum</name>
    <dbReference type="NCBI Taxonomy" id="3225"/>
    <lineage>
        <taxon>Eukaryota</taxon>
        <taxon>Viridiplantae</taxon>
        <taxon>Streptophyta</taxon>
        <taxon>Embryophyta</taxon>
        <taxon>Bryophyta</taxon>
        <taxon>Bryophytina</taxon>
        <taxon>Bryopsida</taxon>
        <taxon>Dicranidae</taxon>
        <taxon>Pseudoditrichales</taxon>
        <taxon>Ditrichaceae</taxon>
        <taxon>Ceratodon</taxon>
    </lineage>
</organism>
<keyword evidence="2" id="KW-1185">Reference proteome</keyword>
<comment type="caution">
    <text evidence="1">The sequence shown here is derived from an EMBL/GenBank/DDBJ whole genome shotgun (WGS) entry which is preliminary data.</text>
</comment>
<dbReference type="AlphaFoldDB" id="A0A8T0G7H4"/>
<accession>A0A8T0G7H4</accession>
<protein>
    <submittedName>
        <fullName evidence="1">Uncharacterized protein</fullName>
    </submittedName>
</protein>
<dbReference type="Proteomes" id="UP000822688">
    <property type="component" value="Chromosome 12"/>
</dbReference>